<reference evidence="11" key="1">
    <citation type="submission" date="2018-05" db="EMBL/GenBank/DDBJ databases">
        <authorList>
            <person name="Lanie J.A."/>
            <person name="Ng W.-L."/>
            <person name="Kazmierczak K.M."/>
            <person name="Andrzejewski T.M."/>
            <person name="Davidsen T.M."/>
            <person name="Wayne K.J."/>
            <person name="Tettelin H."/>
            <person name="Glass J.I."/>
            <person name="Rusch D."/>
            <person name="Podicherti R."/>
            <person name="Tsui H.-C.T."/>
            <person name="Winkler M.E."/>
        </authorList>
    </citation>
    <scope>NUCLEOTIDE SEQUENCE</scope>
</reference>
<comment type="subcellular location">
    <subcellularLocation>
        <location evidence="1">Cell membrane</location>
        <topology evidence="1">Multi-pass membrane protein</topology>
    </subcellularLocation>
</comment>
<name>A0A381PI33_9ZZZZ</name>
<evidence type="ECO:0000256" key="2">
    <source>
        <dbReference type="ARBA" id="ARBA00022448"/>
    </source>
</evidence>
<dbReference type="AlphaFoldDB" id="A0A381PI33"/>
<proteinExistence type="predicted"/>
<keyword evidence="2" id="KW-0813">Transport</keyword>
<dbReference type="PANTHER" id="PTHR12428">
    <property type="entry name" value="OXA1"/>
    <property type="match status" value="1"/>
</dbReference>
<feature type="transmembrane region" description="Helical" evidence="9">
    <location>
        <begin position="338"/>
        <end position="357"/>
    </location>
</feature>
<evidence type="ECO:0000256" key="1">
    <source>
        <dbReference type="ARBA" id="ARBA00004651"/>
    </source>
</evidence>
<dbReference type="GO" id="GO:0051205">
    <property type="term" value="P:protein insertion into membrane"/>
    <property type="evidence" value="ECO:0007669"/>
    <property type="project" value="TreeGrafter"/>
</dbReference>
<dbReference type="GO" id="GO:0005886">
    <property type="term" value="C:plasma membrane"/>
    <property type="evidence" value="ECO:0007669"/>
    <property type="project" value="UniProtKB-SubCell"/>
</dbReference>
<dbReference type="InterPro" id="IPR001708">
    <property type="entry name" value="YidC/ALB3/OXA1/COX18"/>
</dbReference>
<keyword evidence="6 9" id="KW-1133">Transmembrane helix</keyword>
<feature type="transmembrane region" description="Helical" evidence="9">
    <location>
        <begin position="432"/>
        <end position="454"/>
    </location>
</feature>
<dbReference type="Pfam" id="PF02096">
    <property type="entry name" value="60KD_IMP"/>
    <property type="match status" value="1"/>
</dbReference>
<evidence type="ECO:0000313" key="11">
    <source>
        <dbReference type="EMBL" id="SUZ66685.1"/>
    </source>
</evidence>
<gene>
    <name evidence="11" type="ORF">METZ01_LOCUS19539</name>
</gene>
<evidence type="ECO:0000256" key="9">
    <source>
        <dbReference type="SAM" id="Phobius"/>
    </source>
</evidence>
<keyword evidence="5" id="KW-0653">Protein transport</keyword>
<feature type="domain" description="Membrane insertase YidC/Oxa/ALB C-terminal" evidence="10">
    <location>
        <begin position="269"/>
        <end position="468"/>
    </location>
</feature>
<feature type="transmembrane region" description="Helical" evidence="9">
    <location>
        <begin position="269"/>
        <end position="287"/>
    </location>
</feature>
<dbReference type="GO" id="GO:0032977">
    <property type="term" value="F:membrane insertase activity"/>
    <property type="evidence" value="ECO:0007669"/>
    <property type="project" value="InterPro"/>
</dbReference>
<keyword evidence="4 9" id="KW-0812">Transmembrane</keyword>
<accession>A0A381PI33</accession>
<organism evidence="11">
    <name type="scientific">marine metagenome</name>
    <dbReference type="NCBI Taxonomy" id="408172"/>
    <lineage>
        <taxon>unclassified sequences</taxon>
        <taxon>metagenomes</taxon>
        <taxon>ecological metagenomes</taxon>
    </lineage>
</organism>
<evidence type="ECO:0000256" key="4">
    <source>
        <dbReference type="ARBA" id="ARBA00022692"/>
    </source>
</evidence>
<dbReference type="InterPro" id="IPR028055">
    <property type="entry name" value="YidC/Oxa/ALB_C"/>
</dbReference>
<evidence type="ECO:0000256" key="5">
    <source>
        <dbReference type="ARBA" id="ARBA00022927"/>
    </source>
</evidence>
<dbReference type="NCBIfam" id="TIGR03592">
    <property type="entry name" value="yidC_oxa1_cterm"/>
    <property type="match status" value="1"/>
</dbReference>
<evidence type="ECO:0000256" key="7">
    <source>
        <dbReference type="ARBA" id="ARBA00023136"/>
    </source>
</evidence>
<dbReference type="GO" id="GO:0015031">
    <property type="term" value="P:protein transport"/>
    <property type="evidence" value="ECO:0007669"/>
    <property type="project" value="UniProtKB-KW"/>
</dbReference>
<sequence>MSTANAKNIVINTPHQQIEFNETNALPVHWNICYPDCSDTAKIVLNVANEANQFFSLEQLQSIENIIYQPVFIENEDAMELMFELRDDIDIEGMTTPISKINYVISKTSFQADMIVYSSNPIKIRIDGRDALQPENITGLGGLYNGTQLITVTPQDIGAIEQKSWVKDSKEIWHGIRTRFWSFLISPRSNIQSYTMRDIDNHSFVLEALSDSNQYHFSFYFGPVEKSALVSVSTQLKQLLYTALWNWLRWICFGLQMILGWVYSWLGHMGLSIILLSVIVKILLYPLSRLAEKWQREVHEIQAWLQPRLKEIKAQYTGEEAHTRTLALYKEKQVNPMFTFKSLAGLLIQIPIFIAVFDMLGESILLKQQSFLWIKDLSIPDHWMHLPFLIPFFGESFNLLPLLMMLVTALGAFFFQDQHLKGNLLKQQKRKLYLMAFAFFILFYTFPAGMVLYWTTSNSLQLIKVIFLRYQT</sequence>
<dbReference type="PANTHER" id="PTHR12428:SF65">
    <property type="entry name" value="CYTOCHROME C OXIDASE ASSEMBLY PROTEIN COX18, MITOCHONDRIAL"/>
    <property type="match status" value="1"/>
</dbReference>
<feature type="transmembrane region" description="Helical" evidence="9">
    <location>
        <begin position="388"/>
        <end position="411"/>
    </location>
</feature>
<dbReference type="InterPro" id="IPR047196">
    <property type="entry name" value="YidC_ALB_C"/>
</dbReference>
<keyword evidence="3" id="KW-1003">Cell membrane</keyword>
<dbReference type="EMBL" id="UINC01000991">
    <property type="protein sequence ID" value="SUZ66685.1"/>
    <property type="molecule type" value="Genomic_DNA"/>
</dbReference>
<evidence type="ECO:0000256" key="6">
    <source>
        <dbReference type="ARBA" id="ARBA00022989"/>
    </source>
</evidence>
<evidence type="ECO:0000256" key="3">
    <source>
        <dbReference type="ARBA" id="ARBA00022475"/>
    </source>
</evidence>
<evidence type="ECO:0000256" key="8">
    <source>
        <dbReference type="ARBA" id="ARBA00023186"/>
    </source>
</evidence>
<dbReference type="CDD" id="cd20070">
    <property type="entry name" value="5TM_YidC_Alb3"/>
    <property type="match status" value="1"/>
</dbReference>
<protein>
    <recommendedName>
        <fullName evidence="10">Membrane insertase YidC/Oxa/ALB C-terminal domain-containing protein</fullName>
    </recommendedName>
</protein>
<keyword evidence="7 9" id="KW-0472">Membrane</keyword>
<keyword evidence="8" id="KW-0143">Chaperone</keyword>
<evidence type="ECO:0000259" key="10">
    <source>
        <dbReference type="Pfam" id="PF02096"/>
    </source>
</evidence>